<evidence type="ECO:0000313" key="3">
    <source>
        <dbReference type="Proteomes" id="UP000076154"/>
    </source>
</evidence>
<protein>
    <submittedName>
        <fullName evidence="2">Uncharacterized protein</fullName>
    </submittedName>
</protein>
<reference evidence="2" key="1">
    <citation type="submission" date="2018-04" db="EMBL/GenBank/DDBJ databases">
        <title>Whole genome sequencing of Hypsizygus marmoreus.</title>
        <authorList>
            <person name="Choi I.-G."/>
            <person name="Min B."/>
            <person name="Kim J.-G."/>
            <person name="Kim S."/>
            <person name="Oh Y.-L."/>
            <person name="Kong W.-S."/>
            <person name="Park H."/>
            <person name="Jeong J."/>
            <person name="Song E.-S."/>
        </authorList>
    </citation>
    <scope>NUCLEOTIDE SEQUENCE [LARGE SCALE GENOMIC DNA]</scope>
    <source>
        <strain evidence="2">51987-8</strain>
    </source>
</reference>
<proteinExistence type="predicted"/>
<dbReference type="EMBL" id="LUEZ02000046">
    <property type="protein sequence ID" value="RDB23625.1"/>
    <property type="molecule type" value="Genomic_DNA"/>
</dbReference>
<dbReference type="AlphaFoldDB" id="A0A369JTD5"/>
<evidence type="ECO:0000256" key="1">
    <source>
        <dbReference type="SAM" id="MobiDB-lite"/>
    </source>
</evidence>
<evidence type="ECO:0000313" key="2">
    <source>
        <dbReference type="EMBL" id="RDB23625.1"/>
    </source>
</evidence>
<dbReference type="InParanoid" id="A0A369JTD5"/>
<feature type="region of interest" description="Disordered" evidence="1">
    <location>
        <begin position="1"/>
        <end position="42"/>
    </location>
</feature>
<accession>A0A369JTD5</accession>
<dbReference type="Proteomes" id="UP000076154">
    <property type="component" value="Unassembled WGS sequence"/>
</dbReference>
<name>A0A369JTD5_HYPMA</name>
<sequence>MHIFVSESQNIEASPTHTHTQLTLCKSPSHNDLRSQPCSRQVPTPTPVPKRICFANVAVEFFNVAFKGQYDSQDYILLLLPRYRHSEIDDDDVKNQPIPTPNAHHSWYGHDLGEAKHADEVVHNPNRTYALSIYPV</sequence>
<organism evidence="2 3">
    <name type="scientific">Hypsizygus marmoreus</name>
    <name type="common">White beech mushroom</name>
    <name type="synonym">Agaricus marmoreus</name>
    <dbReference type="NCBI Taxonomy" id="39966"/>
    <lineage>
        <taxon>Eukaryota</taxon>
        <taxon>Fungi</taxon>
        <taxon>Dikarya</taxon>
        <taxon>Basidiomycota</taxon>
        <taxon>Agaricomycotina</taxon>
        <taxon>Agaricomycetes</taxon>
        <taxon>Agaricomycetidae</taxon>
        <taxon>Agaricales</taxon>
        <taxon>Tricholomatineae</taxon>
        <taxon>Lyophyllaceae</taxon>
        <taxon>Hypsizygus</taxon>
    </lineage>
</organism>
<gene>
    <name evidence="2" type="ORF">Hypma_009075</name>
</gene>
<comment type="caution">
    <text evidence="2">The sequence shown here is derived from an EMBL/GenBank/DDBJ whole genome shotgun (WGS) entry which is preliminary data.</text>
</comment>
<keyword evidence="3" id="KW-1185">Reference proteome</keyword>